<organism evidence="3 4">
    <name type="scientific">Streptomyces paromomycinus</name>
    <name type="common">Streptomyces rimosus subsp. paromomycinus</name>
    <dbReference type="NCBI Taxonomy" id="92743"/>
    <lineage>
        <taxon>Bacteria</taxon>
        <taxon>Bacillati</taxon>
        <taxon>Actinomycetota</taxon>
        <taxon>Actinomycetes</taxon>
        <taxon>Kitasatosporales</taxon>
        <taxon>Streptomycetaceae</taxon>
        <taxon>Streptomyces</taxon>
    </lineage>
</organism>
<feature type="compositionally biased region" description="Gly residues" evidence="1">
    <location>
        <begin position="32"/>
        <end position="42"/>
    </location>
</feature>
<dbReference type="EMBL" id="BHZD01000001">
    <property type="protein sequence ID" value="GCD44262.1"/>
    <property type="molecule type" value="Genomic_DNA"/>
</dbReference>
<evidence type="ECO:0000313" key="3">
    <source>
        <dbReference type="EMBL" id="GCD44262.1"/>
    </source>
</evidence>
<proteinExistence type="predicted"/>
<dbReference type="GO" id="GO:0016740">
    <property type="term" value="F:transferase activity"/>
    <property type="evidence" value="ECO:0007669"/>
    <property type="project" value="UniProtKB-KW"/>
</dbReference>
<gene>
    <name evidence="3" type="ORF">GKJPGBOP_03954</name>
</gene>
<feature type="compositionally biased region" description="Gly residues" evidence="1">
    <location>
        <begin position="58"/>
        <end position="75"/>
    </location>
</feature>
<name>A0A401W4P4_STREY</name>
<comment type="caution">
    <text evidence="3">The sequence shown here is derived from an EMBL/GenBank/DDBJ whole genome shotgun (WGS) entry which is preliminary data.</text>
</comment>
<protein>
    <submittedName>
        <fullName evidence="3">Putative glycosyltransferase</fullName>
    </submittedName>
</protein>
<evidence type="ECO:0000259" key="2">
    <source>
        <dbReference type="Pfam" id="PF24878"/>
    </source>
</evidence>
<sequence length="205" mass="20231">MIIVGGPGPGGKGGKGGQGSKGGQGGPPPGAQGQGQGQGQGQNPGRQAQGRSQPQPGGPGRPQGPGGPGGPGGGPYNSLGGLLNGQQVSAKAKAALRENAADYTWAAAAIGSQNAASYQLATRLPVMPIGGFNGSDPSPTLEQFKEYVRQGKIHYFVGGGAGGGFFGANGAQKSASSDITSWVEKNFKKVTIGSTTLYDLTKPAS</sequence>
<feature type="region of interest" description="Disordered" evidence="1">
    <location>
        <begin position="1"/>
        <end position="82"/>
    </location>
</feature>
<reference evidence="3 4" key="1">
    <citation type="submission" date="2018-11" db="EMBL/GenBank/DDBJ databases">
        <title>Whole genome sequence of Streptomyces paromomycinus NBRC 15454(T).</title>
        <authorList>
            <person name="Komaki H."/>
            <person name="Tamura T."/>
        </authorList>
    </citation>
    <scope>NUCLEOTIDE SEQUENCE [LARGE SCALE GENOMIC DNA]</scope>
    <source>
        <strain evidence="3 4">NBRC 15454</strain>
    </source>
</reference>
<evidence type="ECO:0000256" key="1">
    <source>
        <dbReference type="SAM" id="MobiDB-lite"/>
    </source>
</evidence>
<feature type="domain" description="Putative mannosyltransferase YkcA/B-like C-terminal" evidence="2">
    <location>
        <begin position="94"/>
        <end position="186"/>
    </location>
</feature>
<dbReference type="Pfam" id="PF24878">
    <property type="entry name" value="YkcB_C"/>
    <property type="match status" value="1"/>
</dbReference>
<evidence type="ECO:0000313" key="4">
    <source>
        <dbReference type="Proteomes" id="UP000286746"/>
    </source>
</evidence>
<keyword evidence="3" id="KW-0808">Transferase</keyword>
<feature type="compositionally biased region" description="Gly residues" evidence="1">
    <location>
        <begin position="1"/>
        <end position="25"/>
    </location>
</feature>
<dbReference type="Proteomes" id="UP000286746">
    <property type="component" value="Unassembled WGS sequence"/>
</dbReference>
<keyword evidence="4" id="KW-1185">Reference proteome</keyword>
<dbReference type="AlphaFoldDB" id="A0A401W4P4"/>
<accession>A0A401W4P4</accession>
<dbReference type="InterPro" id="IPR056785">
    <property type="entry name" value="YkcA/B-like_C"/>
</dbReference>
<feature type="compositionally biased region" description="Low complexity" evidence="1">
    <location>
        <begin position="43"/>
        <end position="55"/>
    </location>
</feature>